<proteinExistence type="predicted"/>
<keyword evidence="3" id="KW-1185">Reference proteome</keyword>
<evidence type="ECO:0000313" key="2">
    <source>
        <dbReference type="EMBL" id="KAG8519742.1"/>
    </source>
</evidence>
<feature type="compositionally biased region" description="Basic and acidic residues" evidence="1">
    <location>
        <begin position="107"/>
        <end position="127"/>
    </location>
</feature>
<accession>A0A8J6DS07</accession>
<feature type="non-terminal residue" evidence="2">
    <location>
        <position position="148"/>
    </location>
</feature>
<name>A0A8J6DS07_GALPY</name>
<dbReference type="EMBL" id="JAGFMF010011598">
    <property type="protein sequence ID" value="KAG8519742.1"/>
    <property type="molecule type" value="Genomic_DNA"/>
</dbReference>
<dbReference type="AlphaFoldDB" id="A0A8J6DS07"/>
<evidence type="ECO:0000256" key="1">
    <source>
        <dbReference type="SAM" id="MobiDB-lite"/>
    </source>
</evidence>
<dbReference type="Proteomes" id="UP000700334">
    <property type="component" value="Unassembled WGS sequence"/>
</dbReference>
<protein>
    <submittedName>
        <fullName evidence="2">Cell growth-regulating nucleolar protein</fullName>
    </submittedName>
</protein>
<reference evidence="2" key="1">
    <citation type="journal article" date="2021" name="Evol. Appl.">
        <title>The genome of the Pyrenean desman and the effects of bottlenecks and inbreeding on the genomic landscape of an endangered species.</title>
        <authorList>
            <person name="Escoda L."/>
            <person name="Castresana J."/>
        </authorList>
    </citation>
    <scope>NUCLEOTIDE SEQUENCE</scope>
    <source>
        <strain evidence="2">IBE-C5619</strain>
    </source>
</reference>
<sequence>MYKGRSDYGGKDCEGNIYKGNTQGIRKLNKLIESPNVSAKVRELLRANEWFSQHFQEKVKFQNWMKNSLKVHNKSILEQEARATTSNLVANAHTKISAEVPSPKVNESIEKPAEVKETGKERKEEWLKSNGGRDFLRSKHLKTMRHLQ</sequence>
<feature type="region of interest" description="Disordered" evidence="1">
    <location>
        <begin position="99"/>
        <end position="131"/>
    </location>
</feature>
<evidence type="ECO:0000313" key="3">
    <source>
        <dbReference type="Proteomes" id="UP000700334"/>
    </source>
</evidence>
<dbReference type="OrthoDB" id="21474at2759"/>
<organism evidence="2 3">
    <name type="scientific">Galemys pyrenaicus</name>
    <name type="common">Iberian desman</name>
    <name type="synonym">Pyrenean desman</name>
    <dbReference type="NCBI Taxonomy" id="202257"/>
    <lineage>
        <taxon>Eukaryota</taxon>
        <taxon>Metazoa</taxon>
        <taxon>Chordata</taxon>
        <taxon>Craniata</taxon>
        <taxon>Vertebrata</taxon>
        <taxon>Euteleostomi</taxon>
        <taxon>Mammalia</taxon>
        <taxon>Eutheria</taxon>
        <taxon>Laurasiatheria</taxon>
        <taxon>Eulipotyphla</taxon>
        <taxon>Talpidae</taxon>
        <taxon>Galemys</taxon>
    </lineage>
</organism>
<gene>
    <name evidence="2" type="ORF">J0S82_003485</name>
</gene>
<comment type="caution">
    <text evidence="2">The sequence shown here is derived from an EMBL/GenBank/DDBJ whole genome shotgun (WGS) entry which is preliminary data.</text>
</comment>